<accession>A0AAV4BDK6</accession>
<dbReference type="SUPFAM" id="SSF49785">
    <property type="entry name" value="Galactose-binding domain-like"/>
    <property type="match status" value="1"/>
</dbReference>
<keyword evidence="8" id="KW-0732">Signal</keyword>
<dbReference type="GO" id="GO:0001868">
    <property type="term" value="P:regulation of complement activation, lectin pathway"/>
    <property type="evidence" value="ECO:0007669"/>
    <property type="project" value="UniProtKB-ARBA"/>
</dbReference>
<evidence type="ECO:0000256" key="6">
    <source>
        <dbReference type="ARBA" id="ARBA00022837"/>
    </source>
</evidence>
<dbReference type="PANTHER" id="PTHR45713:SF6">
    <property type="entry name" value="F5_8 TYPE C DOMAIN-CONTAINING PROTEIN"/>
    <property type="match status" value="1"/>
</dbReference>
<evidence type="ECO:0000313" key="10">
    <source>
        <dbReference type="EMBL" id="GFO17527.1"/>
    </source>
</evidence>
<proteinExistence type="inferred from homology"/>
<dbReference type="Proteomes" id="UP000735302">
    <property type="component" value="Unassembled WGS sequence"/>
</dbReference>
<dbReference type="InterPro" id="IPR008979">
    <property type="entry name" value="Galactose-bd-like_sf"/>
</dbReference>
<gene>
    <name evidence="10" type="ORF">PoB_004403200</name>
</gene>
<dbReference type="Pfam" id="PF22633">
    <property type="entry name" value="F5_F8_type_C_2"/>
    <property type="match status" value="1"/>
</dbReference>
<evidence type="ECO:0000256" key="1">
    <source>
        <dbReference type="ARBA" id="ARBA00002219"/>
    </source>
</evidence>
<feature type="signal peptide" evidence="8">
    <location>
        <begin position="1"/>
        <end position="26"/>
    </location>
</feature>
<dbReference type="Gene3D" id="2.60.120.260">
    <property type="entry name" value="Galactose-binding domain-like"/>
    <property type="match status" value="1"/>
</dbReference>
<evidence type="ECO:0000313" key="11">
    <source>
        <dbReference type="Proteomes" id="UP000735302"/>
    </source>
</evidence>
<dbReference type="AlphaFoldDB" id="A0AAV4BDK6"/>
<comment type="function">
    <text evidence="1">Acts as a defensive agent. Recognizes blood group fucosylated oligosaccharides including A, B, H and Lewis B-type antigens. Does not recognize Lewis A antigen and has low affinity for monovalent haptens.</text>
</comment>
<keyword evidence="11" id="KW-1185">Reference proteome</keyword>
<keyword evidence="4" id="KW-0479">Metal-binding</keyword>
<name>A0AAV4BDK6_9GAST</name>
<protein>
    <submittedName>
        <fullName evidence="10">Fucolectin-related protein</fullName>
    </submittedName>
</protein>
<comment type="similarity">
    <text evidence="2">Belongs to the fucolectin family.</text>
</comment>
<dbReference type="EMBL" id="BLXT01004831">
    <property type="protein sequence ID" value="GFO17527.1"/>
    <property type="molecule type" value="Genomic_DNA"/>
</dbReference>
<dbReference type="InterPro" id="IPR051941">
    <property type="entry name" value="BG_Antigen-Binding_Lectin"/>
</dbReference>
<evidence type="ECO:0000256" key="7">
    <source>
        <dbReference type="ARBA" id="ARBA00023157"/>
    </source>
</evidence>
<dbReference type="PANTHER" id="PTHR45713">
    <property type="entry name" value="FTP DOMAIN-CONTAINING PROTEIN"/>
    <property type="match status" value="1"/>
</dbReference>
<comment type="caution">
    <text evidence="10">The sequence shown here is derived from an EMBL/GenBank/DDBJ whole genome shotgun (WGS) entry which is preliminary data.</text>
</comment>
<keyword evidence="6" id="KW-0106">Calcium</keyword>
<evidence type="ECO:0000259" key="9">
    <source>
        <dbReference type="SMART" id="SM00607"/>
    </source>
</evidence>
<evidence type="ECO:0000256" key="5">
    <source>
        <dbReference type="ARBA" id="ARBA00022734"/>
    </source>
</evidence>
<dbReference type="SMART" id="SM00607">
    <property type="entry name" value="FTP"/>
    <property type="match status" value="1"/>
</dbReference>
<organism evidence="10 11">
    <name type="scientific">Plakobranchus ocellatus</name>
    <dbReference type="NCBI Taxonomy" id="259542"/>
    <lineage>
        <taxon>Eukaryota</taxon>
        <taxon>Metazoa</taxon>
        <taxon>Spiralia</taxon>
        <taxon>Lophotrochozoa</taxon>
        <taxon>Mollusca</taxon>
        <taxon>Gastropoda</taxon>
        <taxon>Heterobranchia</taxon>
        <taxon>Euthyneura</taxon>
        <taxon>Panpulmonata</taxon>
        <taxon>Sacoglossa</taxon>
        <taxon>Placobranchoidea</taxon>
        <taxon>Plakobranchidae</taxon>
        <taxon>Plakobranchus</taxon>
    </lineage>
</organism>
<evidence type="ECO:0000256" key="4">
    <source>
        <dbReference type="ARBA" id="ARBA00022723"/>
    </source>
</evidence>
<dbReference type="GO" id="GO:0010185">
    <property type="term" value="P:regulation of cellular defense response"/>
    <property type="evidence" value="ECO:0007669"/>
    <property type="project" value="UniProtKB-ARBA"/>
</dbReference>
<reference evidence="10 11" key="1">
    <citation type="journal article" date="2021" name="Elife">
        <title>Chloroplast acquisition without the gene transfer in kleptoplastic sea slugs, Plakobranchus ocellatus.</title>
        <authorList>
            <person name="Maeda T."/>
            <person name="Takahashi S."/>
            <person name="Yoshida T."/>
            <person name="Shimamura S."/>
            <person name="Takaki Y."/>
            <person name="Nagai Y."/>
            <person name="Toyoda A."/>
            <person name="Suzuki Y."/>
            <person name="Arimoto A."/>
            <person name="Ishii H."/>
            <person name="Satoh N."/>
            <person name="Nishiyama T."/>
            <person name="Hasebe M."/>
            <person name="Maruyama T."/>
            <person name="Minagawa J."/>
            <person name="Obokata J."/>
            <person name="Shigenobu S."/>
        </authorList>
    </citation>
    <scope>NUCLEOTIDE SEQUENCE [LARGE SCALE GENOMIC DNA]</scope>
</reference>
<dbReference type="GO" id="GO:0042806">
    <property type="term" value="F:fucose binding"/>
    <property type="evidence" value="ECO:0007669"/>
    <property type="project" value="UniProtKB-ARBA"/>
</dbReference>
<keyword evidence="5" id="KW-0430">Lectin</keyword>
<feature type="domain" description="Fucolectin tachylectin-4 pentraxin-1" evidence="9">
    <location>
        <begin position="193"/>
        <end position="328"/>
    </location>
</feature>
<feature type="chain" id="PRO_5043349095" evidence="8">
    <location>
        <begin position="27"/>
        <end position="393"/>
    </location>
</feature>
<sequence>MGQSMLNKGLALFILFFTCFFNICNGQPCSNVGWFGDKCMFLCHCANGSACNQTDGSCKNGCDSKWFGPACQYSASQFTIVSNGSTLDLSRINDNNDKTCNDENVQSITVALDTPHALSWVRVIVRNSANPNQFELSYRSNNSQAFTPCNNLRSARVDVRTLDISCPTSNVVSLVTLSGNVVRGLCSLYISGGRNVALQQSTQQSTTQGSWKASNAVDGHIDIPGDIKSQQSTCSHTQQGFDGWWKVTFSNKVEINRLIIHNRRDPGRAGCCESRLMNFTVEIFSNPGDKSVYKYTDPGDLMKDVYTVTLPNRTVVSSGTVRIDVFKNTKNKIVTLYVICKSEESKPKKFGRHCERDCNCADQTEACFVSTGGCPFGCAAGFTGEDCYTCKIN</sequence>
<evidence type="ECO:0000256" key="3">
    <source>
        <dbReference type="ARBA" id="ARBA00011233"/>
    </source>
</evidence>
<evidence type="ECO:0000256" key="2">
    <source>
        <dbReference type="ARBA" id="ARBA00010147"/>
    </source>
</evidence>
<dbReference type="InterPro" id="IPR006585">
    <property type="entry name" value="FTP1"/>
</dbReference>
<evidence type="ECO:0000256" key="8">
    <source>
        <dbReference type="SAM" id="SignalP"/>
    </source>
</evidence>
<keyword evidence="7" id="KW-1015">Disulfide bond</keyword>
<dbReference type="GO" id="GO:0046872">
    <property type="term" value="F:metal ion binding"/>
    <property type="evidence" value="ECO:0007669"/>
    <property type="project" value="UniProtKB-KW"/>
</dbReference>
<comment type="subunit">
    <text evidence="3">Homotrimer.</text>
</comment>